<comment type="caution">
    <text evidence="1">The sequence shown here is derived from an EMBL/GenBank/DDBJ whole genome shotgun (WGS) entry which is preliminary data.</text>
</comment>
<evidence type="ECO:0008006" key="3">
    <source>
        <dbReference type="Google" id="ProtNLM"/>
    </source>
</evidence>
<dbReference type="PANTHER" id="PTHR39179:SF1">
    <property type="entry name" value="SPORE COAT PROTEIN I"/>
    <property type="match status" value="1"/>
</dbReference>
<evidence type="ECO:0000313" key="1">
    <source>
        <dbReference type="EMBL" id="MBP2032353.1"/>
    </source>
</evidence>
<dbReference type="Proteomes" id="UP001519307">
    <property type="component" value="Unassembled WGS sequence"/>
</dbReference>
<dbReference type="EMBL" id="JAGGLM010000004">
    <property type="protein sequence ID" value="MBP2032353.1"/>
    <property type="molecule type" value="Genomic_DNA"/>
</dbReference>
<evidence type="ECO:0000313" key="2">
    <source>
        <dbReference type="Proteomes" id="UP001519307"/>
    </source>
</evidence>
<dbReference type="PANTHER" id="PTHR39179">
    <property type="entry name" value="SPORE COAT PROTEIN I"/>
    <property type="match status" value="1"/>
</dbReference>
<gene>
    <name evidence="1" type="ORF">J2Z42_001018</name>
</gene>
<organism evidence="1 2">
    <name type="scientific">Clostridium algifaecis</name>
    <dbReference type="NCBI Taxonomy" id="1472040"/>
    <lineage>
        <taxon>Bacteria</taxon>
        <taxon>Bacillati</taxon>
        <taxon>Bacillota</taxon>
        <taxon>Clostridia</taxon>
        <taxon>Eubacteriales</taxon>
        <taxon>Clostridiaceae</taxon>
        <taxon>Clostridium</taxon>
    </lineage>
</organism>
<keyword evidence="2" id="KW-1185">Reference proteome</keyword>
<name>A0ABS4KQQ1_9CLOT</name>
<reference evidence="1 2" key="1">
    <citation type="submission" date="2021-03" db="EMBL/GenBank/DDBJ databases">
        <title>Genomic Encyclopedia of Type Strains, Phase IV (KMG-IV): sequencing the most valuable type-strain genomes for metagenomic binning, comparative biology and taxonomic classification.</title>
        <authorList>
            <person name="Goeker M."/>
        </authorList>
    </citation>
    <scope>NUCLEOTIDE SEQUENCE [LARGE SCALE GENOMIC DNA]</scope>
    <source>
        <strain evidence="1 2">DSM 28783</strain>
    </source>
</reference>
<dbReference type="Gene3D" id="3.90.1200.10">
    <property type="match status" value="1"/>
</dbReference>
<protein>
    <recommendedName>
        <fullName evidence="3">Spore coat protein</fullName>
    </recommendedName>
</protein>
<dbReference type="RefSeq" id="WP_209701439.1">
    <property type="nucleotide sequence ID" value="NZ_JAGGLM010000004.1"/>
</dbReference>
<proteinExistence type="predicted"/>
<dbReference type="InterPro" id="IPR047175">
    <property type="entry name" value="CotS-like"/>
</dbReference>
<accession>A0ABS4KQQ1</accession>
<sequence length="246" mass="29775">MYYFDINSCFYKYLKSKGIVIVDDFKNEEKNDDINLPKIEEQIEVINEFHKRTLGYTGYMNKRLDNNVGKLVEEYKIYINWLKRDINNIYEKSEFQKIIKEVGKKYLEKAQKSITDIYENNYICILKRSSKRKEVGIKNTYFNNLRQRNNIEIINIDGCSYNMVEIDAISFLKKLRKKRIDIDMDYIINKFCSIENLDRDSVEFISSILNYPYEFMKCCNKYRFRSKSLDEEKYVTKLKKIVEYKN</sequence>